<organism evidence="7 8">
    <name type="scientific">Ideonella margarita</name>
    <dbReference type="NCBI Taxonomy" id="2984191"/>
    <lineage>
        <taxon>Bacteria</taxon>
        <taxon>Pseudomonadati</taxon>
        <taxon>Pseudomonadota</taxon>
        <taxon>Betaproteobacteria</taxon>
        <taxon>Burkholderiales</taxon>
        <taxon>Sphaerotilaceae</taxon>
        <taxon>Ideonella</taxon>
    </lineage>
</organism>
<keyword evidence="3 5" id="KW-0238">DNA-binding</keyword>
<dbReference type="SUPFAM" id="SSF46689">
    <property type="entry name" value="Homeodomain-like"/>
    <property type="match status" value="1"/>
</dbReference>
<evidence type="ECO:0000259" key="6">
    <source>
        <dbReference type="PROSITE" id="PS50977"/>
    </source>
</evidence>
<evidence type="ECO:0000313" key="7">
    <source>
        <dbReference type="EMBL" id="MEK8048268.1"/>
    </source>
</evidence>
<dbReference type="SUPFAM" id="SSF48498">
    <property type="entry name" value="Tetracyclin repressor-like, C-terminal domain"/>
    <property type="match status" value="1"/>
</dbReference>
<dbReference type="Proteomes" id="UP001379945">
    <property type="component" value="Unassembled WGS sequence"/>
</dbReference>
<dbReference type="InterPro" id="IPR050109">
    <property type="entry name" value="HTH-type_TetR-like_transc_reg"/>
</dbReference>
<sequence>MVRKTKAEAQETRQQILDAAEQVFATRGVARTSLQDIAGAAGVTRGAVYWHFQDKADLFEAMLNRVVMPCESALEQALANPPESTLSSLLDMVLVPFEALSTNAQTQRVFTVAMHYTEYTGDMAIAQQRHNDSLAGFIEQMHSVMLRGQAAGQIRPDLDARGAAIGLFALVDGLMRQWTLAPDSFDLLQVGRQAALSYLSGLQP</sequence>
<feature type="domain" description="HTH tetR-type" evidence="6">
    <location>
        <begin position="10"/>
        <end position="70"/>
    </location>
</feature>
<dbReference type="InterPro" id="IPR009057">
    <property type="entry name" value="Homeodomain-like_sf"/>
</dbReference>
<dbReference type="Pfam" id="PF00440">
    <property type="entry name" value="TetR_N"/>
    <property type="match status" value="1"/>
</dbReference>
<evidence type="ECO:0000313" key="8">
    <source>
        <dbReference type="Proteomes" id="UP001379945"/>
    </source>
</evidence>
<evidence type="ECO:0000256" key="1">
    <source>
        <dbReference type="ARBA" id="ARBA00022491"/>
    </source>
</evidence>
<evidence type="ECO:0000256" key="2">
    <source>
        <dbReference type="ARBA" id="ARBA00023015"/>
    </source>
</evidence>
<dbReference type="InterPro" id="IPR001647">
    <property type="entry name" value="HTH_TetR"/>
</dbReference>
<name>A0ABU9C8R1_9BURK</name>
<dbReference type="EMBL" id="JBBUTI010000015">
    <property type="protein sequence ID" value="MEK8048268.1"/>
    <property type="molecule type" value="Genomic_DNA"/>
</dbReference>
<dbReference type="PROSITE" id="PS50977">
    <property type="entry name" value="HTH_TETR_2"/>
    <property type="match status" value="1"/>
</dbReference>
<dbReference type="InterPro" id="IPR013572">
    <property type="entry name" value="Tscrpt_reg_MAATS_C"/>
</dbReference>
<keyword evidence="4" id="KW-0804">Transcription</keyword>
<dbReference type="PRINTS" id="PR00455">
    <property type="entry name" value="HTHTETR"/>
</dbReference>
<gene>
    <name evidence="7" type="ORF">AACH00_18085</name>
</gene>
<comment type="caution">
    <text evidence="7">The sequence shown here is derived from an EMBL/GenBank/DDBJ whole genome shotgun (WGS) entry which is preliminary data.</text>
</comment>
<proteinExistence type="predicted"/>
<dbReference type="Pfam" id="PF08361">
    <property type="entry name" value="TetR_C_2"/>
    <property type="match status" value="1"/>
</dbReference>
<dbReference type="InterPro" id="IPR036271">
    <property type="entry name" value="Tet_transcr_reg_TetR-rel_C_sf"/>
</dbReference>
<dbReference type="RefSeq" id="WP_341400581.1">
    <property type="nucleotide sequence ID" value="NZ_JBBUTI010000015.1"/>
</dbReference>
<accession>A0ABU9C8R1</accession>
<dbReference type="PANTHER" id="PTHR30055">
    <property type="entry name" value="HTH-TYPE TRANSCRIPTIONAL REGULATOR RUTR"/>
    <property type="match status" value="1"/>
</dbReference>
<reference evidence="7 8" key="1">
    <citation type="submission" date="2024-04" db="EMBL/GenBank/DDBJ databases">
        <title>Novel species of the genus Ideonella isolated from streams.</title>
        <authorList>
            <person name="Lu H."/>
        </authorList>
    </citation>
    <scope>NUCLEOTIDE SEQUENCE [LARGE SCALE GENOMIC DNA]</scope>
    <source>
        <strain evidence="7 8">LYT19W</strain>
    </source>
</reference>
<dbReference type="InterPro" id="IPR023772">
    <property type="entry name" value="DNA-bd_HTH_TetR-type_CS"/>
</dbReference>
<keyword evidence="1" id="KW-0678">Repressor</keyword>
<dbReference type="Gene3D" id="1.10.357.10">
    <property type="entry name" value="Tetracycline Repressor, domain 2"/>
    <property type="match status" value="1"/>
</dbReference>
<keyword evidence="8" id="KW-1185">Reference proteome</keyword>
<evidence type="ECO:0000256" key="4">
    <source>
        <dbReference type="ARBA" id="ARBA00023163"/>
    </source>
</evidence>
<keyword evidence="2" id="KW-0805">Transcription regulation</keyword>
<protein>
    <submittedName>
        <fullName evidence="7">TetR family transcriptional regulator</fullName>
    </submittedName>
</protein>
<dbReference type="PROSITE" id="PS01081">
    <property type="entry name" value="HTH_TETR_1"/>
    <property type="match status" value="1"/>
</dbReference>
<dbReference type="PANTHER" id="PTHR30055:SF240">
    <property type="entry name" value="HTH-TYPE TRANSCRIPTIONAL REGULATOR ACRR"/>
    <property type="match status" value="1"/>
</dbReference>
<feature type="DNA-binding region" description="H-T-H motif" evidence="5">
    <location>
        <begin position="33"/>
        <end position="52"/>
    </location>
</feature>
<evidence type="ECO:0000256" key="5">
    <source>
        <dbReference type="PROSITE-ProRule" id="PRU00335"/>
    </source>
</evidence>
<evidence type="ECO:0000256" key="3">
    <source>
        <dbReference type="ARBA" id="ARBA00023125"/>
    </source>
</evidence>